<dbReference type="OMA" id="PRTCPQM"/>
<reference evidence="2" key="3">
    <citation type="submission" date="2025-09" db="UniProtKB">
        <authorList>
            <consortium name="Ensembl"/>
        </authorList>
    </citation>
    <scope>IDENTIFICATION</scope>
</reference>
<reference evidence="2 3" key="1">
    <citation type="journal article" date="2005" name="Nature">
        <title>Initial sequence of the chimpanzee genome and comparison with the human genome.</title>
        <authorList>
            <consortium name="Chimpanzee sequencing and analysis consortium"/>
        </authorList>
    </citation>
    <scope>NUCLEOTIDE SEQUENCE [LARGE SCALE GENOMIC DNA]</scope>
</reference>
<reference evidence="2" key="2">
    <citation type="submission" date="2025-08" db="UniProtKB">
        <authorList>
            <consortium name="Ensembl"/>
        </authorList>
    </citation>
    <scope>IDENTIFICATION</scope>
</reference>
<sequence length="215" mass="22958">MGVRLRISPAAPHSISRCPRPLGAVLSILLAGGSRKGTPTARCLGQRTKEKRVGGRSLRSEAGSGPCPTAGAQPTAPSSAWPPRLRPRTCPQMSGELPRVRPTRVGLSSLGSSPRHPPSETRMCGERARNRRGRARRLTPEQPRIGASAGPGPPLPPARPRCSGSCHLPRPPQHLSPPQPGRVRMGTAEGGRRADTHHARRRRRARLPAPRSAST</sequence>
<evidence type="ECO:0000313" key="2">
    <source>
        <dbReference type="Ensembl" id="ENSPTRP00000072304.1"/>
    </source>
</evidence>
<gene>
    <name evidence="2" type="primary">PANO1</name>
</gene>
<dbReference type="Proteomes" id="UP000002277">
    <property type="component" value="Chromosome 11"/>
</dbReference>
<feature type="region of interest" description="Disordered" evidence="1">
    <location>
        <begin position="35"/>
        <end position="215"/>
    </location>
</feature>
<dbReference type="GO" id="GO:0032435">
    <property type="term" value="P:negative regulation of proteasomal ubiquitin-dependent protein catabolic process"/>
    <property type="evidence" value="ECO:0007669"/>
    <property type="project" value="Ensembl"/>
</dbReference>
<organism evidence="2 3">
    <name type="scientific">Pan troglodytes</name>
    <name type="common">Chimpanzee</name>
    <dbReference type="NCBI Taxonomy" id="9598"/>
    <lineage>
        <taxon>Eukaryota</taxon>
        <taxon>Metazoa</taxon>
        <taxon>Chordata</taxon>
        <taxon>Craniata</taxon>
        <taxon>Vertebrata</taxon>
        <taxon>Euteleostomi</taxon>
        <taxon>Mammalia</taxon>
        <taxon>Eutheria</taxon>
        <taxon>Euarchontoglires</taxon>
        <taxon>Primates</taxon>
        <taxon>Haplorrhini</taxon>
        <taxon>Catarrhini</taxon>
        <taxon>Hominidae</taxon>
        <taxon>Pan</taxon>
    </lineage>
</organism>
<protein>
    <submittedName>
        <fullName evidence="2">Proapoptotic nucleolar protein 1</fullName>
    </submittedName>
</protein>
<dbReference type="Bgee" id="ENSPTRG00000050083">
    <property type="expression patterns" value="Expressed in cerebellar cortex and 13 other cell types or tissues"/>
</dbReference>
<dbReference type="RefSeq" id="XP_054517827.2">
    <property type="nucleotide sequence ID" value="XM_054661852.2"/>
</dbReference>
<dbReference type="Ensembl" id="ENSPTRT00000096677.1">
    <property type="protein sequence ID" value="ENSPTRP00000072304.1"/>
    <property type="gene ID" value="ENSPTRG00000050083.1"/>
</dbReference>
<dbReference type="InParanoid" id="A0A2I3S5K5"/>
<dbReference type="GO" id="GO:0043065">
    <property type="term" value="P:positive regulation of apoptotic process"/>
    <property type="evidence" value="ECO:0007669"/>
    <property type="project" value="Ensembl"/>
</dbReference>
<proteinExistence type="predicted"/>
<accession>A0A2I3S5K5</accession>
<keyword evidence="3" id="KW-1185">Reference proteome</keyword>
<feature type="compositionally biased region" description="Pro residues" evidence="1">
    <location>
        <begin position="169"/>
        <end position="180"/>
    </location>
</feature>
<evidence type="ECO:0000256" key="1">
    <source>
        <dbReference type="SAM" id="MobiDB-lite"/>
    </source>
</evidence>
<name>A0A2I3S5K5_PANTR</name>
<dbReference type="GO" id="GO:0031647">
    <property type="term" value="P:regulation of protein stability"/>
    <property type="evidence" value="ECO:0007669"/>
    <property type="project" value="Ensembl"/>
</dbReference>
<feature type="compositionally biased region" description="Basic and acidic residues" evidence="1">
    <location>
        <begin position="117"/>
        <end position="128"/>
    </location>
</feature>
<dbReference type="EMBL" id="AACZ04001822">
    <property type="status" value="NOT_ANNOTATED_CDS"/>
    <property type="molecule type" value="Genomic_DNA"/>
</dbReference>
<evidence type="ECO:0000313" key="3">
    <source>
        <dbReference type="Proteomes" id="UP000002277"/>
    </source>
</evidence>
<dbReference type="CTD" id="101927423"/>
<dbReference type="GeneTree" id="ENSGT00910000147257"/>
<dbReference type="GO" id="GO:0005730">
    <property type="term" value="C:nucleolus"/>
    <property type="evidence" value="ECO:0007669"/>
    <property type="project" value="Ensembl"/>
</dbReference>
<dbReference type="FunCoup" id="A0A2I3S5K5">
    <property type="interactions" value="6"/>
</dbReference>
<dbReference type="KEGG" id="ptr:104008372"/>
<accession>A0A2J8JVM9</accession>
<dbReference type="GeneID" id="104008372"/>
<dbReference type="AlphaFoldDB" id="A0A2I3S5K5"/>